<keyword evidence="1" id="KW-0732">Signal</keyword>
<sequence>MGTFAILLSCFMVIVSSSVEAMKHAIPHNILKLGSLELLSVHLKIAFTLLPGMIQKALQNKRLSFVWLMV</sequence>
<gene>
    <name evidence="2" type="ORF">HOLleu_02406</name>
</gene>
<dbReference type="EMBL" id="JAIZAY010000001">
    <property type="protein sequence ID" value="KAJ8049596.1"/>
    <property type="molecule type" value="Genomic_DNA"/>
</dbReference>
<evidence type="ECO:0000313" key="2">
    <source>
        <dbReference type="EMBL" id="KAJ8049596.1"/>
    </source>
</evidence>
<dbReference type="AlphaFoldDB" id="A0A9Q1CR87"/>
<evidence type="ECO:0000313" key="3">
    <source>
        <dbReference type="Proteomes" id="UP001152320"/>
    </source>
</evidence>
<dbReference type="Proteomes" id="UP001152320">
    <property type="component" value="Chromosome 1"/>
</dbReference>
<reference evidence="2" key="1">
    <citation type="submission" date="2021-10" db="EMBL/GenBank/DDBJ databases">
        <title>Tropical sea cucumber genome reveals ecological adaptation and Cuvierian tubules defense mechanism.</title>
        <authorList>
            <person name="Chen T."/>
        </authorList>
    </citation>
    <scope>NUCLEOTIDE SEQUENCE</scope>
    <source>
        <strain evidence="2">Nanhai2018</strain>
        <tissue evidence="2">Muscle</tissue>
    </source>
</reference>
<keyword evidence="3" id="KW-1185">Reference proteome</keyword>
<organism evidence="2 3">
    <name type="scientific">Holothuria leucospilota</name>
    <name type="common">Black long sea cucumber</name>
    <name type="synonym">Mertensiothuria leucospilota</name>
    <dbReference type="NCBI Taxonomy" id="206669"/>
    <lineage>
        <taxon>Eukaryota</taxon>
        <taxon>Metazoa</taxon>
        <taxon>Echinodermata</taxon>
        <taxon>Eleutherozoa</taxon>
        <taxon>Echinozoa</taxon>
        <taxon>Holothuroidea</taxon>
        <taxon>Aspidochirotacea</taxon>
        <taxon>Aspidochirotida</taxon>
        <taxon>Holothuriidae</taxon>
        <taxon>Holothuria</taxon>
    </lineage>
</organism>
<feature type="chain" id="PRO_5040166885" evidence="1">
    <location>
        <begin position="22"/>
        <end position="70"/>
    </location>
</feature>
<feature type="signal peptide" evidence="1">
    <location>
        <begin position="1"/>
        <end position="21"/>
    </location>
</feature>
<proteinExistence type="predicted"/>
<comment type="caution">
    <text evidence="2">The sequence shown here is derived from an EMBL/GenBank/DDBJ whole genome shotgun (WGS) entry which is preliminary data.</text>
</comment>
<evidence type="ECO:0000256" key="1">
    <source>
        <dbReference type="SAM" id="SignalP"/>
    </source>
</evidence>
<protein>
    <submittedName>
        <fullName evidence="2">Uncharacterized protein</fullName>
    </submittedName>
</protein>
<accession>A0A9Q1CR87</accession>
<name>A0A9Q1CR87_HOLLE</name>